<evidence type="ECO:0000313" key="2">
    <source>
        <dbReference type="EMBL" id="KAJ8927977.1"/>
    </source>
</evidence>
<feature type="non-terminal residue" evidence="2">
    <location>
        <position position="1"/>
    </location>
</feature>
<reference evidence="2" key="1">
    <citation type="journal article" date="2023" name="Insect Mol. Biol.">
        <title>Genome sequencing provides insights into the evolution of gene families encoding plant cell wall-degrading enzymes in longhorned beetles.</title>
        <authorList>
            <person name="Shin N.R."/>
            <person name="Okamura Y."/>
            <person name="Kirsch R."/>
            <person name="Pauchet Y."/>
        </authorList>
    </citation>
    <scope>NUCLEOTIDE SEQUENCE</scope>
    <source>
        <strain evidence="2">RBIC_L_NR</strain>
    </source>
</reference>
<protein>
    <recommendedName>
        <fullName evidence="4">Phage major capsid protein</fullName>
    </recommendedName>
</protein>
<dbReference type="EMBL" id="JANEYF010005500">
    <property type="protein sequence ID" value="KAJ8927977.1"/>
    <property type="molecule type" value="Genomic_DNA"/>
</dbReference>
<feature type="compositionally biased region" description="Low complexity" evidence="1">
    <location>
        <begin position="12"/>
        <end position="21"/>
    </location>
</feature>
<name>A0AAV8WN24_9CUCU</name>
<sequence length="104" mass="11263">SKNSKGFAWEVTTTPRGPTTTEDIVIFEPGKPVSLDIPGQLFGSSFTLVTNLSTTVGDFMINSALRAQRLLESMRPFLRKVFGAKGIVIEATTDKPIFSDANAI</sequence>
<evidence type="ECO:0000313" key="3">
    <source>
        <dbReference type="Proteomes" id="UP001162156"/>
    </source>
</evidence>
<dbReference type="Proteomes" id="UP001162156">
    <property type="component" value="Unassembled WGS sequence"/>
</dbReference>
<accession>A0AAV8WN24</accession>
<organism evidence="2 3">
    <name type="scientific">Rhamnusium bicolor</name>
    <dbReference type="NCBI Taxonomy" id="1586634"/>
    <lineage>
        <taxon>Eukaryota</taxon>
        <taxon>Metazoa</taxon>
        <taxon>Ecdysozoa</taxon>
        <taxon>Arthropoda</taxon>
        <taxon>Hexapoda</taxon>
        <taxon>Insecta</taxon>
        <taxon>Pterygota</taxon>
        <taxon>Neoptera</taxon>
        <taxon>Endopterygota</taxon>
        <taxon>Coleoptera</taxon>
        <taxon>Polyphaga</taxon>
        <taxon>Cucujiformia</taxon>
        <taxon>Chrysomeloidea</taxon>
        <taxon>Cerambycidae</taxon>
        <taxon>Lepturinae</taxon>
        <taxon>Rhagiini</taxon>
        <taxon>Rhamnusium</taxon>
    </lineage>
</organism>
<keyword evidence="3" id="KW-1185">Reference proteome</keyword>
<gene>
    <name evidence="2" type="ORF">NQ314_019503</name>
</gene>
<feature type="region of interest" description="Disordered" evidence="1">
    <location>
        <begin position="1"/>
        <end position="22"/>
    </location>
</feature>
<evidence type="ECO:0008006" key="4">
    <source>
        <dbReference type="Google" id="ProtNLM"/>
    </source>
</evidence>
<dbReference type="AlphaFoldDB" id="A0AAV8WN24"/>
<proteinExistence type="predicted"/>
<comment type="caution">
    <text evidence="2">The sequence shown here is derived from an EMBL/GenBank/DDBJ whole genome shotgun (WGS) entry which is preliminary data.</text>
</comment>
<evidence type="ECO:0000256" key="1">
    <source>
        <dbReference type="SAM" id="MobiDB-lite"/>
    </source>
</evidence>